<feature type="transmembrane region" description="Helical" evidence="10">
    <location>
        <begin position="51"/>
        <end position="73"/>
    </location>
</feature>
<evidence type="ECO:0000256" key="4">
    <source>
        <dbReference type="ARBA" id="ARBA00022679"/>
    </source>
</evidence>
<dbReference type="VEuPathDB" id="FungiDB:CAGL0M07700g"/>
<comment type="subcellular location">
    <subcellularLocation>
        <location evidence="1">Endoplasmic reticulum membrane</location>
        <topology evidence="1">Multi-pass membrane protein</topology>
    </subcellularLocation>
</comment>
<name>A0A0W0CY16_CANGB</name>
<evidence type="ECO:0000256" key="3">
    <source>
        <dbReference type="ARBA" id="ARBA00012132"/>
    </source>
</evidence>
<reference evidence="11 12" key="1">
    <citation type="submission" date="2015-10" db="EMBL/GenBank/DDBJ databases">
        <title>Draft genomes sequences of Candida glabrata isolates 1A, 1B, 2A, 2B, 3A and 3B.</title>
        <authorList>
            <person name="Haavelsrud O.E."/>
            <person name="Gaustad P."/>
        </authorList>
    </citation>
    <scope>NUCLEOTIDE SEQUENCE [LARGE SCALE GENOMIC DNA]</scope>
    <source>
        <strain evidence="11">910700640</strain>
    </source>
</reference>
<dbReference type="AlphaFoldDB" id="A0A0W0CY16"/>
<evidence type="ECO:0000256" key="1">
    <source>
        <dbReference type="ARBA" id="ARBA00004477"/>
    </source>
</evidence>
<evidence type="ECO:0000256" key="5">
    <source>
        <dbReference type="ARBA" id="ARBA00022692"/>
    </source>
</evidence>
<dbReference type="EC" id="2.7.1.108" evidence="3"/>
<keyword evidence="8 10" id="KW-1133">Transmembrane helix</keyword>
<dbReference type="InterPro" id="IPR032974">
    <property type="entry name" value="Polypren_kinase"/>
</dbReference>
<dbReference type="GO" id="GO:0005789">
    <property type="term" value="C:endoplasmic reticulum membrane"/>
    <property type="evidence" value="ECO:0007669"/>
    <property type="project" value="UniProtKB-SubCell"/>
</dbReference>
<dbReference type="VEuPathDB" id="FungiDB:B1J91_M07700g"/>
<gene>
    <name evidence="11" type="ORF">AO440_004186</name>
</gene>
<comment type="similarity">
    <text evidence="2">Belongs to the polyprenol kinase family.</text>
</comment>
<keyword evidence="6 11" id="KW-0418">Kinase</keyword>
<proteinExistence type="inferred from homology"/>
<evidence type="ECO:0000313" key="11">
    <source>
        <dbReference type="EMBL" id="KTB04285.1"/>
    </source>
</evidence>
<keyword evidence="7" id="KW-0256">Endoplasmic reticulum</keyword>
<dbReference type="VEuPathDB" id="FungiDB:GWK60_M07689"/>
<comment type="caution">
    <text evidence="11">The sequence shown here is derived from an EMBL/GenBank/DDBJ whole genome shotgun (WGS) entry which is preliminary data.</text>
</comment>
<evidence type="ECO:0000256" key="6">
    <source>
        <dbReference type="ARBA" id="ARBA00022777"/>
    </source>
</evidence>
<organism evidence="11 12">
    <name type="scientific">Candida glabrata</name>
    <name type="common">Yeast</name>
    <name type="synonym">Torulopsis glabrata</name>
    <dbReference type="NCBI Taxonomy" id="5478"/>
    <lineage>
        <taxon>Eukaryota</taxon>
        <taxon>Fungi</taxon>
        <taxon>Dikarya</taxon>
        <taxon>Ascomycota</taxon>
        <taxon>Saccharomycotina</taxon>
        <taxon>Saccharomycetes</taxon>
        <taxon>Saccharomycetales</taxon>
        <taxon>Saccharomycetaceae</taxon>
        <taxon>Nakaseomyces</taxon>
    </lineage>
</organism>
<dbReference type="GO" id="GO:0043048">
    <property type="term" value="P:dolichyl monophosphate biosynthetic process"/>
    <property type="evidence" value="ECO:0007669"/>
    <property type="project" value="EnsemblFungi"/>
</dbReference>
<feature type="transmembrane region" description="Helical" evidence="10">
    <location>
        <begin position="224"/>
        <end position="242"/>
    </location>
</feature>
<protein>
    <recommendedName>
        <fullName evidence="3">dolichol kinase</fullName>
        <ecNumber evidence="3">2.7.1.108</ecNumber>
    </recommendedName>
</protein>
<feature type="transmembrane region" description="Helical" evidence="10">
    <location>
        <begin position="192"/>
        <end position="212"/>
    </location>
</feature>
<evidence type="ECO:0000256" key="8">
    <source>
        <dbReference type="ARBA" id="ARBA00022989"/>
    </source>
</evidence>
<evidence type="ECO:0000256" key="10">
    <source>
        <dbReference type="SAM" id="Phobius"/>
    </source>
</evidence>
<dbReference type="PANTHER" id="PTHR13205:SF15">
    <property type="entry name" value="DOLICHOL KINASE"/>
    <property type="match status" value="1"/>
</dbReference>
<evidence type="ECO:0000256" key="7">
    <source>
        <dbReference type="ARBA" id="ARBA00022824"/>
    </source>
</evidence>
<keyword evidence="5 10" id="KW-0812">Transmembrane</keyword>
<dbReference type="GO" id="GO:0004168">
    <property type="term" value="F:dolichol kinase activity"/>
    <property type="evidence" value="ECO:0007669"/>
    <property type="project" value="UniProtKB-EC"/>
</dbReference>
<accession>A0A0W0CY16</accession>
<evidence type="ECO:0000256" key="9">
    <source>
        <dbReference type="ARBA" id="ARBA00023136"/>
    </source>
</evidence>
<feature type="transmembrane region" description="Helical" evidence="10">
    <location>
        <begin position="268"/>
        <end position="287"/>
    </location>
</feature>
<sequence length="486" mass="55280">MTTTTIVNVEKSGVKLRRSKHGPRKGMEVIPQLWQLVMLSVPFMYCYDNVMELLCSSVVVQMVIVVHLVCFVLRRKLFDDFYRIYLPFLVSFTFCDRTLTELNMIMSTTAVIPSNYTPIHLVGLIFQAGLMKIGMHNYDYISGVKCLVANYLLVNWLEDIGQLKSLDQIDCNLFGILLTDCLMINNATAPNYLLVLKGAMTSVMIIIVVNHFLTRLIPSLSNSIVLAGNFLVLFPILVNHLIDFSNEKITSPALWLIDFILESEIRQYIMLSWVIVLVVFIPLVILFKSKISLNTSRKIWHFVIFLLIVEPFHLDPEFVKISLCGIIPCFLSVEYLRYLKIEPYGEHLDFFLRSFADYRDQRGPLIVSYIYLITGITIPLLLFESPVGLVSLGVGDSLASIVGKKVGRMHWKGTNKTIEGTVAFIVGTTFISWILQRYFNYFSTIDIFKILVICTTGGVLEGNSELNDNILIPLFMVSMEKLLAQS</sequence>
<feature type="transmembrane region" description="Helical" evidence="10">
    <location>
        <begin position="417"/>
        <end position="435"/>
    </location>
</feature>
<evidence type="ECO:0000256" key="2">
    <source>
        <dbReference type="ARBA" id="ARBA00010794"/>
    </source>
</evidence>
<feature type="transmembrane region" description="Helical" evidence="10">
    <location>
        <begin position="363"/>
        <end position="383"/>
    </location>
</feature>
<dbReference type="VEuPathDB" id="FungiDB:GVI51_M07689"/>
<keyword evidence="9 10" id="KW-0472">Membrane</keyword>
<dbReference type="PANTHER" id="PTHR13205">
    <property type="entry name" value="TRANSMEMBRANE PROTEIN 15-RELATED"/>
    <property type="match status" value="1"/>
</dbReference>
<keyword evidence="4" id="KW-0808">Transferase</keyword>
<dbReference type="Proteomes" id="UP000054886">
    <property type="component" value="Unassembled WGS sequence"/>
</dbReference>
<dbReference type="EMBL" id="LLZZ01000117">
    <property type="protein sequence ID" value="KTB04285.1"/>
    <property type="molecule type" value="Genomic_DNA"/>
</dbReference>
<evidence type="ECO:0000313" key="12">
    <source>
        <dbReference type="Proteomes" id="UP000054886"/>
    </source>
</evidence>